<name>A0A0H2TJZ2_MAGP6</name>
<feature type="transmembrane region" description="Helical" evidence="5">
    <location>
        <begin position="55"/>
        <end position="77"/>
    </location>
</feature>
<reference evidence="7" key="2">
    <citation type="submission" date="2011-03" db="EMBL/GenBank/DDBJ databases">
        <title>Annotation of Magnaporthe poae ATCC 64411.</title>
        <authorList>
            <person name="Ma L.-J."/>
            <person name="Dead R."/>
            <person name="Young S.K."/>
            <person name="Zeng Q."/>
            <person name="Gargeya S."/>
            <person name="Fitzgerald M."/>
            <person name="Haas B."/>
            <person name="Abouelleil A."/>
            <person name="Alvarado L."/>
            <person name="Arachchi H.M."/>
            <person name="Berlin A."/>
            <person name="Brown A."/>
            <person name="Chapman S.B."/>
            <person name="Chen Z."/>
            <person name="Dunbar C."/>
            <person name="Freedman E."/>
            <person name="Gearin G."/>
            <person name="Gellesch M."/>
            <person name="Goldberg J."/>
            <person name="Griggs A."/>
            <person name="Gujja S."/>
            <person name="Heiman D."/>
            <person name="Howarth C."/>
            <person name="Larson L."/>
            <person name="Lui A."/>
            <person name="MacDonald P.J.P."/>
            <person name="Mehta T."/>
            <person name="Montmayeur A."/>
            <person name="Murphy C."/>
            <person name="Neiman D."/>
            <person name="Pearson M."/>
            <person name="Priest M."/>
            <person name="Roberts A."/>
            <person name="Saif S."/>
            <person name="Shea T."/>
            <person name="Shenoy N."/>
            <person name="Sisk P."/>
            <person name="Stolte C."/>
            <person name="Sykes S."/>
            <person name="Yandava C."/>
            <person name="Wortman J."/>
            <person name="Nusbaum C."/>
            <person name="Birren B."/>
        </authorList>
    </citation>
    <scope>NUCLEOTIDE SEQUENCE</scope>
    <source>
        <strain evidence="7">ATCC 64411</strain>
    </source>
</reference>
<dbReference type="GO" id="GO:0005886">
    <property type="term" value="C:plasma membrane"/>
    <property type="evidence" value="ECO:0007669"/>
    <property type="project" value="TreeGrafter"/>
</dbReference>
<feature type="domain" description="Major facilitator superfamily (MFS) profile" evidence="6">
    <location>
        <begin position="59"/>
        <end position="275"/>
    </location>
</feature>
<comment type="subcellular location">
    <subcellularLocation>
        <location evidence="1">Membrane</location>
        <topology evidence="1">Multi-pass membrane protein</topology>
    </subcellularLocation>
</comment>
<protein>
    <recommendedName>
        <fullName evidence="6">Major facilitator superfamily (MFS) profile domain-containing protein</fullName>
    </recommendedName>
</protein>
<dbReference type="InterPro" id="IPR011701">
    <property type="entry name" value="MFS"/>
</dbReference>
<evidence type="ECO:0000259" key="6">
    <source>
        <dbReference type="PROSITE" id="PS50850"/>
    </source>
</evidence>
<dbReference type="OrthoDB" id="268400at2759"/>
<feature type="non-terminal residue" evidence="7">
    <location>
        <position position="275"/>
    </location>
</feature>
<feature type="transmembrane region" description="Helical" evidence="5">
    <location>
        <begin position="89"/>
        <end position="113"/>
    </location>
</feature>
<feature type="transmembrane region" description="Helical" evidence="5">
    <location>
        <begin position="184"/>
        <end position="204"/>
    </location>
</feature>
<feature type="transmembrane region" description="Helical" evidence="5">
    <location>
        <begin position="125"/>
        <end position="142"/>
    </location>
</feature>
<evidence type="ECO:0000256" key="1">
    <source>
        <dbReference type="ARBA" id="ARBA00004141"/>
    </source>
</evidence>
<dbReference type="InterPro" id="IPR036259">
    <property type="entry name" value="MFS_trans_sf"/>
</dbReference>
<evidence type="ECO:0000256" key="2">
    <source>
        <dbReference type="ARBA" id="ARBA00022692"/>
    </source>
</evidence>
<dbReference type="SUPFAM" id="SSF103473">
    <property type="entry name" value="MFS general substrate transporter"/>
    <property type="match status" value="1"/>
</dbReference>
<dbReference type="PROSITE" id="PS50850">
    <property type="entry name" value="MFS"/>
    <property type="match status" value="1"/>
</dbReference>
<keyword evidence="4 5" id="KW-0472">Membrane</keyword>
<dbReference type="EMBL" id="GL876967">
    <property type="protein sequence ID" value="KLU84370.1"/>
    <property type="molecule type" value="Genomic_DNA"/>
</dbReference>
<organism evidence="7">
    <name type="scientific">Magnaporthiopsis poae (strain ATCC 64411 / 73-15)</name>
    <name type="common">Kentucky bluegrass fungus</name>
    <name type="synonym">Magnaporthe poae</name>
    <dbReference type="NCBI Taxonomy" id="644358"/>
    <lineage>
        <taxon>Eukaryota</taxon>
        <taxon>Fungi</taxon>
        <taxon>Dikarya</taxon>
        <taxon>Ascomycota</taxon>
        <taxon>Pezizomycotina</taxon>
        <taxon>Sordariomycetes</taxon>
        <taxon>Sordariomycetidae</taxon>
        <taxon>Magnaporthales</taxon>
        <taxon>Magnaporthaceae</taxon>
        <taxon>Magnaporthiopsis</taxon>
    </lineage>
</organism>
<sequence length="275" mass="29832">MPSRSSSRTSAAEQEDNSPGSVYLVSGDGHLLSLPIPSSSPKDPLGWSLLKRCRIICIITAMGAIGVAIQQFPGLIFKALIHEMGEAVAFGPFTISHIAAVPTLFMGIGCVIWTPMSLWLGRRPVLILCAALMPLATLLSGVSTSFGVYILAIALQGLANGVVFSTAMLVIIDLTFIHQRSNAIAANWGLATFVTQLLICIVPLTNDLSTQWRPMYRVWAIPEAVLFVLVWLFVPETYFLRPPVALDGRILVQGGSEKIRMYDDWDEVPGGRPTP</sequence>
<reference evidence="7" key="1">
    <citation type="submission" date="2010-05" db="EMBL/GenBank/DDBJ databases">
        <title>The Genome Sequence of Magnaporthe poae strain ATCC 64411.</title>
        <authorList>
            <consortium name="The Broad Institute Genome Sequencing Platform"/>
            <consortium name="Broad Institute Genome Sequencing Center for Infectious Disease"/>
            <person name="Ma L.-J."/>
            <person name="Dead R."/>
            <person name="Young S."/>
            <person name="Zeng Q."/>
            <person name="Koehrsen M."/>
            <person name="Alvarado L."/>
            <person name="Berlin A."/>
            <person name="Chapman S.B."/>
            <person name="Chen Z."/>
            <person name="Freedman E."/>
            <person name="Gellesch M."/>
            <person name="Goldberg J."/>
            <person name="Griggs A."/>
            <person name="Gujja S."/>
            <person name="Heilman E.R."/>
            <person name="Heiman D."/>
            <person name="Hepburn T."/>
            <person name="Howarth C."/>
            <person name="Jen D."/>
            <person name="Larson L."/>
            <person name="Mehta T."/>
            <person name="Neiman D."/>
            <person name="Pearson M."/>
            <person name="Roberts A."/>
            <person name="Saif S."/>
            <person name="Shea T."/>
            <person name="Shenoy N."/>
            <person name="Sisk P."/>
            <person name="Stolte C."/>
            <person name="Sykes S."/>
            <person name="Walk T."/>
            <person name="White J."/>
            <person name="Yandava C."/>
            <person name="Haas B."/>
            <person name="Nusbaum C."/>
            <person name="Birren B."/>
        </authorList>
    </citation>
    <scope>NUCLEOTIDE SEQUENCE</scope>
    <source>
        <strain evidence="7">ATCC 64411</strain>
    </source>
</reference>
<evidence type="ECO:0000256" key="4">
    <source>
        <dbReference type="ARBA" id="ARBA00023136"/>
    </source>
</evidence>
<keyword evidence="2 5" id="KW-0812">Transmembrane</keyword>
<evidence type="ECO:0000313" key="7">
    <source>
        <dbReference type="EMBL" id="KLU84370.1"/>
    </source>
</evidence>
<dbReference type="VEuPathDB" id="FungiDB:MAPG_03414"/>
<keyword evidence="3 5" id="KW-1133">Transmembrane helix</keyword>
<dbReference type="InterPro" id="IPR020846">
    <property type="entry name" value="MFS_dom"/>
</dbReference>
<dbReference type="PANTHER" id="PTHR23502:SF34">
    <property type="entry name" value="PROTEIN HOL1"/>
    <property type="match status" value="1"/>
</dbReference>
<evidence type="ECO:0000256" key="3">
    <source>
        <dbReference type="ARBA" id="ARBA00022989"/>
    </source>
</evidence>
<proteinExistence type="predicted"/>
<dbReference type="Gene3D" id="1.20.1250.20">
    <property type="entry name" value="MFS general substrate transporter like domains"/>
    <property type="match status" value="1"/>
</dbReference>
<dbReference type="PANTHER" id="PTHR23502">
    <property type="entry name" value="MAJOR FACILITATOR SUPERFAMILY"/>
    <property type="match status" value="1"/>
</dbReference>
<evidence type="ECO:0000256" key="5">
    <source>
        <dbReference type="SAM" id="Phobius"/>
    </source>
</evidence>
<feature type="transmembrane region" description="Helical" evidence="5">
    <location>
        <begin position="216"/>
        <end position="234"/>
    </location>
</feature>
<gene>
    <name evidence="7" type="ORF">MAPG_03414</name>
</gene>
<dbReference type="GO" id="GO:0022857">
    <property type="term" value="F:transmembrane transporter activity"/>
    <property type="evidence" value="ECO:0007669"/>
    <property type="project" value="InterPro"/>
</dbReference>
<dbReference type="AlphaFoldDB" id="A0A0H2TJZ2"/>
<accession>A0A0H2TJZ2</accession>
<feature type="transmembrane region" description="Helical" evidence="5">
    <location>
        <begin position="148"/>
        <end position="172"/>
    </location>
</feature>
<dbReference type="Pfam" id="PF07690">
    <property type="entry name" value="MFS_1"/>
    <property type="match status" value="1"/>
</dbReference>